<evidence type="ECO:0000313" key="3">
    <source>
        <dbReference type="Proteomes" id="UP000031275"/>
    </source>
</evidence>
<keyword evidence="1" id="KW-1133">Transmembrane helix</keyword>
<evidence type="ECO:0000256" key="1">
    <source>
        <dbReference type="SAM" id="Phobius"/>
    </source>
</evidence>
<keyword evidence="3" id="KW-1185">Reference proteome</keyword>
<proteinExistence type="predicted"/>
<evidence type="ECO:0000313" key="2">
    <source>
        <dbReference type="EMBL" id="KIA82574.1"/>
    </source>
</evidence>
<dbReference type="Proteomes" id="UP000031275">
    <property type="component" value="Unassembled WGS sequence"/>
</dbReference>
<accession>A0ABR4ZP58</accession>
<dbReference type="EMBL" id="JSYK01000004">
    <property type="protein sequence ID" value="KIA82574.1"/>
    <property type="molecule type" value="Genomic_DNA"/>
</dbReference>
<gene>
    <name evidence="2" type="ORF">OA84_10460</name>
</gene>
<comment type="caution">
    <text evidence="2">The sequence shown here is derived from an EMBL/GenBank/DDBJ whole genome shotgun (WGS) entry which is preliminary data.</text>
</comment>
<reference evidence="2 3" key="1">
    <citation type="submission" date="2014-10" db="EMBL/GenBank/DDBJ databases">
        <title>Kaistella solincola genome.</title>
        <authorList>
            <person name="Newman J.D."/>
        </authorList>
    </citation>
    <scope>NUCLEOTIDE SEQUENCE [LARGE SCALE GENOMIC DNA]</scope>
    <source>
        <strain evidence="2 3">DSM 22468</strain>
    </source>
</reference>
<protein>
    <submittedName>
        <fullName evidence="2">Uncharacterized protein</fullName>
    </submittedName>
</protein>
<keyword evidence="1" id="KW-0472">Membrane</keyword>
<organism evidence="2 3">
    <name type="scientific">Kaistella solincola</name>
    <dbReference type="NCBI Taxonomy" id="510955"/>
    <lineage>
        <taxon>Bacteria</taxon>
        <taxon>Pseudomonadati</taxon>
        <taxon>Bacteroidota</taxon>
        <taxon>Flavobacteriia</taxon>
        <taxon>Flavobacteriales</taxon>
        <taxon>Weeksellaceae</taxon>
        <taxon>Chryseobacterium group</taxon>
        <taxon>Kaistella</taxon>
    </lineage>
</organism>
<feature type="transmembrane region" description="Helical" evidence="1">
    <location>
        <begin position="20"/>
        <end position="38"/>
    </location>
</feature>
<sequence>MFIVIGIAFMIFSYALSNKLNKSIVFLCGVYLIVMNFLPDNEVISIIGIICLVVPMLIGRFSREMREIDSEEE</sequence>
<feature type="transmembrane region" description="Helical" evidence="1">
    <location>
        <begin position="44"/>
        <end position="61"/>
    </location>
</feature>
<name>A0ABR4ZP58_9FLAO</name>
<keyword evidence="1" id="KW-0812">Transmembrane</keyword>